<feature type="compositionally biased region" description="Basic residues" evidence="1">
    <location>
        <begin position="165"/>
        <end position="175"/>
    </location>
</feature>
<feature type="region of interest" description="Disordered" evidence="1">
    <location>
        <begin position="74"/>
        <end position="93"/>
    </location>
</feature>
<evidence type="ECO:0000313" key="2">
    <source>
        <dbReference type="EMBL" id="JAD81219.1"/>
    </source>
</evidence>
<organism evidence="2">
    <name type="scientific">Arundo donax</name>
    <name type="common">Giant reed</name>
    <name type="synonym">Donax arundinaceus</name>
    <dbReference type="NCBI Taxonomy" id="35708"/>
    <lineage>
        <taxon>Eukaryota</taxon>
        <taxon>Viridiplantae</taxon>
        <taxon>Streptophyta</taxon>
        <taxon>Embryophyta</taxon>
        <taxon>Tracheophyta</taxon>
        <taxon>Spermatophyta</taxon>
        <taxon>Magnoliopsida</taxon>
        <taxon>Liliopsida</taxon>
        <taxon>Poales</taxon>
        <taxon>Poaceae</taxon>
        <taxon>PACMAD clade</taxon>
        <taxon>Arundinoideae</taxon>
        <taxon>Arundineae</taxon>
        <taxon>Arundo</taxon>
    </lineage>
</organism>
<proteinExistence type="predicted"/>
<accession>A0A0A9CY21</accession>
<evidence type="ECO:0000256" key="1">
    <source>
        <dbReference type="SAM" id="MobiDB-lite"/>
    </source>
</evidence>
<feature type="compositionally biased region" description="Low complexity" evidence="1">
    <location>
        <begin position="78"/>
        <end position="89"/>
    </location>
</feature>
<name>A0A0A9CY21_ARUDO</name>
<dbReference type="EMBL" id="GBRH01216676">
    <property type="protein sequence ID" value="JAD81219.1"/>
    <property type="molecule type" value="Transcribed_RNA"/>
</dbReference>
<reference evidence="2" key="2">
    <citation type="journal article" date="2015" name="Data Brief">
        <title>Shoot transcriptome of the giant reed, Arundo donax.</title>
        <authorList>
            <person name="Barrero R.A."/>
            <person name="Guerrero F.D."/>
            <person name="Moolhuijzen P."/>
            <person name="Goolsby J.A."/>
            <person name="Tidwell J."/>
            <person name="Bellgard S.E."/>
            <person name="Bellgard M.I."/>
        </authorList>
    </citation>
    <scope>NUCLEOTIDE SEQUENCE</scope>
    <source>
        <tissue evidence="2">Shoot tissue taken approximately 20 cm above the soil surface</tissue>
    </source>
</reference>
<dbReference type="AlphaFoldDB" id="A0A0A9CY21"/>
<reference evidence="2" key="1">
    <citation type="submission" date="2014-09" db="EMBL/GenBank/DDBJ databases">
        <authorList>
            <person name="Magalhaes I.L.F."/>
            <person name="Oliveira U."/>
            <person name="Santos F.R."/>
            <person name="Vidigal T.H.D.A."/>
            <person name="Brescovit A.D."/>
            <person name="Santos A.J."/>
        </authorList>
    </citation>
    <scope>NUCLEOTIDE SEQUENCE</scope>
    <source>
        <tissue evidence="2">Shoot tissue taken approximately 20 cm above the soil surface</tissue>
    </source>
</reference>
<sequence length="175" mass="19334">MQLVHRGNQGDLLILGTSLELAPLKQADPPETRSFLQKSNHRNSHPQCLSMPKMHSPLSSAAVTNQQRNSLPVAISSPPAHADPTAPATLGPRLASFKRWRRTLAGGAAPKAMRRHCSDEPRRGARQRKMARSDAWRCRPVWRGVGRRGPTRREAGQRRAAGRSAQRKLARGPAR</sequence>
<feature type="region of interest" description="Disordered" evidence="1">
    <location>
        <begin position="105"/>
        <end position="175"/>
    </location>
</feature>
<protein>
    <submittedName>
        <fullName evidence="2">Uncharacterized protein</fullName>
    </submittedName>
</protein>